<keyword evidence="3" id="KW-1185">Reference proteome</keyword>
<organism evidence="2 3">
    <name type="scientific">Dipteronia sinensis</name>
    <dbReference type="NCBI Taxonomy" id="43782"/>
    <lineage>
        <taxon>Eukaryota</taxon>
        <taxon>Viridiplantae</taxon>
        <taxon>Streptophyta</taxon>
        <taxon>Embryophyta</taxon>
        <taxon>Tracheophyta</taxon>
        <taxon>Spermatophyta</taxon>
        <taxon>Magnoliopsida</taxon>
        <taxon>eudicotyledons</taxon>
        <taxon>Gunneridae</taxon>
        <taxon>Pentapetalae</taxon>
        <taxon>rosids</taxon>
        <taxon>malvids</taxon>
        <taxon>Sapindales</taxon>
        <taxon>Sapindaceae</taxon>
        <taxon>Hippocastanoideae</taxon>
        <taxon>Acereae</taxon>
        <taxon>Dipteronia</taxon>
    </lineage>
</organism>
<accession>A0AAE0A6A6</accession>
<dbReference type="Pfam" id="PF03732">
    <property type="entry name" value="Retrotrans_gag"/>
    <property type="match status" value="1"/>
</dbReference>
<sequence length="355" mass="40175">MAEGIPQNTPIEEQGTNEEDLRLTIGEYTLPSVGDEQPTAIVLDDTARLYELKGMHVNLLPTFHGLSFEDCLQFMNEYSAVLETFPIVVLDRLFYNKFFPTAKARELKIKISTFSEKDREPCNEASERFHLLLAQVPPHTYPEELKVTSFYQGLSTITQMMVDNVCGGTIADKRAQEAYEIMEKLAQTSQQRSSSIRRGEKLEIDRNTGIAIEMSRMSKEMQLVKDLMKNMFKPTAQVNQVTYDTLNGVEVQLEHEEAKMLWGFQRQDKGKSQSHNEHVKVMEAILGKNEELALGAETYDTNIVVGDVIQEKIVKSKETTLVKLEDPGDFIIPVTIGEKFDRGTRIQEGKKGADG</sequence>
<dbReference type="PANTHER" id="PTHR33223">
    <property type="entry name" value="CCHC-TYPE DOMAIN-CONTAINING PROTEIN"/>
    <property type="match status" value="1"/>
</dbReference>
<dbReference type="Proteomes" id="UP001281410">
    <property type="component" value="Unassembled WGS sequence"/>
</dbReference>
<comment type="caution">
    <text evidence="2">The sequence shown here is derived from an EMBL/GenBank/DDBJ whole genome shotgun (WGS) entry which is preliminary data.</text>
</comment>
<reference evidence="2" key="1">
    <citation type="journal article" date="2023" name="Plant J.">
        <title>Genome sequences and population genomics provide insights into the demographic history, inbreeding, and mutation load of two 'living fossil' tree species of Dipteronia.</title>
        <authorList>
            <person name="Feng Y."/>
            <person name="Comes H.P."/>
            <person name="Chen J."/>
            <person name="Zhu S."/>
            <person name="Lu R."/>
            <person name="Zhang X."/>
            <person name="Li P."/>
            <person name="Qiu J."/>
            <person name="Olsen K.M."/>
            <person name="Qiu Y."/>
        </authorList>
    </citation>
    <scope>NUCLEOTIDE SEQUENCE</scope>
    <source>
        <strain evidence="2">NBL</strain>
    </source>
</reference>
<protein>
    <recommendedName>
        <fullName evidence="1">Retrotransposon gag domain-containing protein</fullName>
    </recommendedName>
</protein>
<dbReference type="AlphaFoldDB" id="A0AAE0A6A6"/>
<dbReference type="EMBL" id="JANJYJ010000006">
    <property type="protein sequence ID" value="KAK3204831.1"/>
    <property type="molecule type" value="Genomic_DNA"/>
</dbReference>
<dbReference type="PANTHER" id="PTHR33223:SF11">
    <property type="entry name" value="ELEMENT PROTEIN, PUTATIVE-RELATED"/>
    <property type="match status" value="1"/>
</dbReference>
<evidence type="ECO:0000259" key="1">
    <source>
        <dbReference type="Pfam" id="PF03732"/>
    </source>
</evidence>
<dbReference type="InterPro" id="IPR005162">
    <property type="entry name" value="Retrotrans_gag_dom"/>
</dbReference>
<name>A0AAE0A6A6_9ROSI</name>
<evidence type="ECO:0000313" key="2">
    <source>
        <dbReference type="EMBL" id="KAK3204831.1"/>
    </source>
</evidence>
<proteinExistence type="predicted"/>
<gene>
    <name evidence="2" type="ORF">Dsin_018877</name>
</gene>
<feature type="domain" description="Retrotransposon gag" evidence="1">
    <location>
        <begin position="91"/>
        <end position="155"/>
    </location>
</feature>
<evidence type="ECO:0000313" key="3">
    <source>
        <dbReference type="Proteomes" id="UP001281410"/>
    </source>
</evidence>